<dbReference type="InterPro" id="IPR007460">
    <property type="entry name" value="BrnT_toxin"/>
</dbReference>
<gene>
    <name evidence="1" type="ORF">BN874_610007</name>
</gene>
<dbReference type="RefSeq" id="WP_420886145.1">
    <property type="nucleotide sequence ID" value="NZ_CBTK010000278.1"/>
</dbReference>
<comment type="caution">
    <text evidence="1">The sequence shown here is derived from an EMBL/GenBank/DDBJ whole genome shotgun (WGS) entry which is preliminary data.</text>
</comment>
<dbReference type="EMBL" id="CBTK010000278">
    <property type="protein sequence ID" value="CDH46796.1"/>
    <property type="molecule type" value="Genomic_DNA"/>
</dbReference>
<evidence type="ECO:0000313" key="1">
    <source>
        <dbReference type="EMBL" id="CDH46796.1"/>
    </source>
</evidence>
<evidence type="ECO:0008006" key="3">
    <source>
        <dbReference type="Google" id="ProtNLM"/>
    </source>
</evidence>
<dbReference type="InterPro" id="IPR038573">
    <property type="entry name" value="BrnT_sf"/>
</dbReference>
<organism evidence="1 2">
    <name type="scientific">Candidatus Contendobacter odensis Run_B_J11</name>
    <dbReference type="NCBI Taxonomy" id="1400861"/>
    <lineage>
        <taxon>Bacteria</taxon>
        <taxon>Pseudomonadati</taxon>
        <taxon>Pseudomonadota</taxon>
        <taxon>Gammaproteobacteria</taxon>
        <taxon>Candidatus Competibacteraceae</taxon>
        <taxon>Candidatus Contendibacter</taxon>
    </lineage>
</organism>
<protein>
    <recommendedName>
        <fullName evidence="3">BrnT family toxin</fullName>
    </recommendedName>
</protein>
<accession>A0A7U7GEB4</accession>
<name>A0A7U7GEB4_9GAMM</name>
<evidence type="ECO:0000313" key="2">
    <source>
        <dbReference type="Proteomes" id="UP000019184"/>
    </source>
</evidence>
<keyword evidence="2" id="KW-1185">Reference proteome</keyword>
<sequence length="71" mass="8410">MSFEQAAEAFFDPFLKIIDASQRDETRDAMIGRDDIGRLLFVVHLLFEDDGIRLISARRATREERRFYENE</sequence>
<proteinExistence type="predicted"/>
<dbReference type="Pfam" id="PF04365">
    <property type="entry name" value="BrnT_toxin"/>
    <property type="match status" value="1"/>
</dbReference>
<reference evidence="1 2" key="1">
    <citation type="journal article" date="2014" name="ISME J.">
        <title>Candidatus Competibacter-lineage genomes retrieved from metagenomes reveal functional metabolic diversity.</title>
        <authorList>
            <person name="McIlroy S.J."/>
            <person name="Albertsen M."/>
            <person name="Andresen E.K."/>
            <person name="Saunders A.M."/>
            <person name="Kristiansen R."/>
            <person name="Stokholm-Bjerregaard M."/>
            <person name="Nielsen K.L."/>
            <person name="Nielsen P.H."/>
        </authorList>
    </citation>
    <scope>NUCLEOTIDE SEQUENCE [LARGE SCALE GENOMIC DNA]</scope>
    <source>
        <strain evidence="1 2">Run_B_J11</strain>
    </source>
</reference>
<dbReference type="AlphaFoldDB" id="A0A7U7GEB4"/>
<dbReference type="Proteomes" id="UP000019184">
    <property type="component" value="Unassembled WGS sequence"/>
</dbReference>
<dbReference type="Gene3D" id="3.10.450.530">
    <property type="entry name" value="Ribonuclease toxin, BrnT, of type II toxin-antitoxin system"/>
    <property type="match status" value="1"/>
</dbReference>